<evidence type="ECO:0008006" key="3">
    <source>
        <dbReference type="Google" id="ProtNLM"/>
    </source>
</evidence>
<evidence type="ECO:0000313" key="1">
    <source>
        <dbReference type="EMBL" id="RPB00450.1"/>
    </source>
</evidence>
<sequence length="135" mass="14966">MYIDSGLENHLKEINQGMGADERCYLYGDPVYALSYGIVSGYKATVGLPLNPVLKEMNTHMSSMRVSVEHGFGKTMNLWAFNGYKQSLQSGLSPIAGYFLVAILLSNIHSCFYRNETCDCFDCDPPSLSAYLSLV</sequence>
<protein>
    <recommendedName>
        <fullName evidence="3">DDE Tnp4 domain-containing protein</fullName>
    </recommendedName>
</protein>
<accession>A0A3N4JQ71</accession>
<gene>
    <name evidence="1" type="ORF">L873DRAFT_1680747</name>
</gene>
<reference evidence="1 2" key="1">
    <citation type="journal article" date="2018" name="Nat. Ecol. Evol.">
        <title>Pezizomycetes genomes reveal the molecular basis of ectomycorrhizal truffle lifestyle.</title>
        <authorList>
            <person name="Murat C."/>
            <person name="Payen T."/>
            <person name="Noel B."/>
            <person name="Kuo A."/>
            <person name="Morin E."/>
            <person name="Chen J."/>
            <person name="Kohler A."/>
            <person name="Krizsan K."/>
            <person name="Balestrini R."/>
            <person name="Da Silva C."/>
            <person name="Montanini B."/>
            <person name="Hainaut M."/>
            <person name="Levati E."/>
            <person name="Barry K.W."/>
            <person name="Belfiori B."/>
            <person name="Cichocki N."/>
            <person name="Clum A."/>
            <person name="Dockter R.B."/>
            <person name="Fauchery L."/>
            <person name="Guy J."/>
            <person name="Iotti M."/>
            <person name="Le Tacon F."/>
            <person name="Lindquist E.A."/>
            <person name="Lipzen A."/>
            <person name="Malagnac F."/>
            <person name="Mello A."/>
            <person name="Molinier V."/>
            <person name="Miyauchi S."/>
            <person name="Poulain J."/>
            <person name="Riccioni C."/>
            <person name="Rubini A."/>
            <person name="Sitrit Y."/>
            <person name="Splivallo R."/>
            <person name="Traeger S."/>
            <person name="Wang M."/>
            <person name="Zifcakova L."/>
            <person name="Wipf D."/>
            <person name="Zambonelli A."/>
            <person name="Paolocci F."/>
            <person name="Nowrousian M."/>
            <person name="Ottonello S."/>
            <person name="Baldrian P."/>
            <person name="Spatafora J.W."/>
            <person name="Henrissat B."/>
            <person name="Nagy L.G."/>
            <person name="Aury J.M."/>
            <person name="Wincker P."/>
            <person name="Grigoriev I.V."/>
            <person name="Bonfante P."/>
            <person name="Martin F.M."/>
        </authorList>
    </citation>
    <scope>NUCLEOTIDE SEQUENCE [LARGE SCALE GENOMIC DNA]</scope>
    <source>
        <strain evidence="1 2">120613-1</strain>
    </source>
</reference>
<proteinExistence type="predicted"/>
<evidence type="ECO:0000313" key="2">
    <source>
        <dbReference type="Proteomes" id="UP000276215"/>
    </source>
</evidence>
<dbReference type="STRING" id="1336337.A0A3N4JQ71"/>
<dbReference type="EMBL" id="ML120380">
    <property type="protein sequence ID" value="RPB00450.1"/>
    <property type="molecule type" value="Genomic_DNA"/>
</dbReference>
<dbReference type="OrthoDB" id="5289248at2759"/>
<name>A0A3N4JQ71_9PEZI</name>
<keyword evidence="2" id="KW-1185">Reference proteome</keyword>
<dbReference type="Proteomes" id="UP000276215">
    <property type="component" value="Unassembled WGS sequence"/>
</dbReference>
<dbReference type="AlphaFoldDB" id="A0A3N4JQ71"/>
<organism evidence="1 2">
    <name type="scientific">Choiromyces venosus 120613-1</name>
    <dbReference type="NCBI Taxonomy" id="1336337"/>
    <lineage>
        <taxon>Eukaryota</taxon>
        <taxon>Fungi</taxon>
        <taxon>Dikarya</taxon>
        <taxon>Ascomycota</taxon>
        <taxon>Pezizomycotina</taxon>
        <taxon>Pezizomycetes</taxon>
        <taxon>Pezizales</taxon>
        <taxon>Tuberaceae</taxon>
        <taxon>Choiromyces</taxon>
    </lineage>
</organism>